<dbReference type="GO" id="GO:0030139">
    <property type="term" value="C:endocytic vesicle"/>
    <property type="evidence" value="ECO:0007669"/>
    <property type="project" value="TreeGrafter"/>
</dbReference>
<feature type="region of interest" description="Disordered" evidence="1">
    <location>
        <begin position="565"/>
        <end position="612"/>
    </location>
</feature>
<dbReference type="Pfam" id="PF00621">
    <property type="entry name" value="RhoGEF"/>
    <property type="match status" value="1"/>
</dbReference>
<keyword evidence="4" id="KW-1185">Reference proteome</keyword>
<feature type="compositionally biased region" description="Basic residues" evidence="1">
    <location>
        <begin position="9"/>
        <end position="18"/>
    </location>
</feature>
<dbReference type="Proteomes" id="UP000594262">
    <property type="component" value="Unplaced"/>
</dbReference>
<dbReference type="EnsemblMetazoa" id="CLYHEMT012993.1">
    <property type="protein sequence ID" value="CLYHEMP012993.1"/>
    <property type="gene ID" value="CLYHEMG012993"/>
</dbReference>
<dbReference type="OrthoDB" id="5585231at2759"/>
<dbReference type="InterPro" id="IPR035899">
    <property type="entry name" value="DBL_dom_sf"/>
</dbReference>
<dbReference type="Gene3D" id="1.20.900.10">
    <property type="entry name" value="Dbl homology (DH) domain"/>
    <property type="match status" value="1"/>
</dbReference>
<dbReference type="GO" id="GO:0030424">
    <property type="term" value="C:axon"/>
    <property type="evidence" value="ECO:0007669"/>
    <property type="project" value="TreeGrafter"/>
</dbReference>
<name>A0A7M5WTT2_9CNID</name>
<dbReference type="GO" id="GO:0043542">
    <property type="term" value="P:endothelial cell migration"/>
    <property type="evidence" value="ECO:0007669"/>
    <property type="project" value="TreeGrafter"/>
</dbReference>
<dbReference type="PANTHER" id="PTHR13217">
    <property type="entry name" value="PLECKSTRIN HOMOLOGY DOMAIN-CONTAINING FAMILY G MEMBER 7"/>
    <property type="match status" value="1"/>
</dbReference>
<sequence>MIRSNVISRKSKRSQKTKKPMEDVLSQYADLIQLNENEVYRLENKCEDLVDFSKLDEKYRRQQYPIFEFIKTEKKFIQKIHAICKLFCQIFKCLKNDGYLANFQFEDVFANIEDVFRVNDRIWATSIYTMLEKTRHTKAPIKPSEIFQSFIYMDDHFQPYLKYSMKFEGCVEKIRQVTKNPKQADEEFTTYLQFCDRKVSKLSICEGMKIRDLMSDPLARMMKYPDLLQRVRKYTQEEDEIRFLDLIISKIKGFLRNMNTEKRRRQENVELQSFVLQELDDQDVWFAGTEEIFWSAKEFLRAPMKVRTRNHNNTVKEEQQRCLLKRGPMRISLENRRKLDVEAILFSDVLIIARNRRTNKKLTLVKQLYFLDKVLLKLSEVSSNGVLLIYKNEVGLLSEVVKLEIWDYNGEVNTRDIWCNKVEIAKRVYLSTLNGTGSTLDIFQQCYNKADEHKRKEKENEGLENFKRTSSWLLVGDRVEALRKSRNKQRSISTDSFKRALSDPNLLEGLDQLPEEEGESPRNGEITPEPPQIIIVPEEKKFLSLRLKKSASKMTVIKKFSLDNSPKSTFFVPEEEDFEEVPRRRSKSFDPPSERAEQSADTTSQDSHDTAL</sequence>
<proteinExistence type="predicted"/>
<evidence type="ECO:0000256" key="1">
    <source>
        <dbReference type="SAM" id="MobiDB-lite"/>
    </source>
</evidence>
<evidence type="ECO:0000313" key="3">
    <source>
        <dbReference type="EnsemblMetazoa" id="CLYHEMP012993.1"/>
    </source>
</evidence>
<dbReference type="PANTHER" id="PTHR13217:SF11">
    <property type="entry name" value="PLECKSTRIN HOMOLOGY DOMAIN-CONTAINING FAMILY G MEMBER 5"/>
    <property type="match status" value="1"/>
</dbReference>
<dbReference type="GeneID" id="136822127"/>
<dbReference type="InterPro" id="IPR040181">
    <property type="entry name" value="PKHG5/7"/>
</dbReference>
<dbReference type="PROSITE" id="PS50010">
    <property type="entry name" value="DH_2"/>
    <property type="match status" value="1"/>
</dbReference>
<dbReference type="GO" id="GO:0005085">
    <property type="term" value="F:guanyl-nucleotide exchange factor activity"/>
    <property type="evidence" value="ECO:0007669"/>
    <property type="project" value="InterPro"/>
</dbReference>
<organism evidence="3 4">
    <name type="scientific">Clytia hemisphaerica</name>
    <dbReference type="NCBI Taxonomy" id="252671"/>
    <lineage>
        <taxon>Eukaryota</taxon>
        <taxon>Metazoa</taxon>
        <taxon>Cnidaria</taxon>
        <taxon>Hydrozoa</taxon>
        <taxon>Hydroidolina</taxon>
        <taxon>Leptothecata</taxon>
        <taxon>Obeliida</taxon>
        <taxon>Clytiidae</taxon>
        <taxon>Clytia</taxon>
    </lineage>
</organism>
<dbReference type="InterPro" id="IPR000219">
    <property type="entry name" value="DH_dom"/>
</dbReference>
<dbReference type="SUPFAM" id="SSF50729">
    <property type="entry name" value="PH domain-like"/>
    <property type="match status" value="1"/>
</dbReference>
<protein>
    <recommendedName>
        <fullName evidence="2">DH domain-containing protein</fullName>
    </recommendedName>
</protein>
<dbReference type="AlphaFoldDB" id="A0A7M5WTT2"/>
<dbReference type="SUPFAM" id="SSF48065">
    <property type="entry name" value="DBL homology domain (DH-domain)"/>
    <property type="match status" value="1"/>
</dbReference>
<dbReference type="SMART" id="SM00325">
    <property type="entry name" value="RhoGEF"/>
    <property type="match status" value="1"/>
</dbReference>
<reference evidence="3" key="1">
    <citation type="submission" date="2021-01" db="UniProtKB">
        <authorList>
            <consortium name="EnsemblMetazoa"/>
        </authorList>
    </citation>
    <scope>IDENTIFICATION</scope>
</reference>
<dbReference type="GO" id="GO:0005886">
    <property type="term" value="C:plasma membrane"/>
    <property type="evidence" value="ECO:0007669"/>
    <property type="project" value="TreeGrafter"/>
</dbReference>
<feature type="region of interest" description="Disordered" evidence="1">
    <location>
        <begin position="514"/>
        <end position="533"/>
    </location>
</feature>
<dbReference type="GO" id="GO:0007266">
    <property type="term" value="P:Rho protein signal transduction"/>
    <property type="evidence" value="ECO:0007669"/>
    <property type="project" value="TreeGrafter"/>
</dbReference>
<feature type="region of interest" description="Disordered" evidence="1">
    <location>
        <begin position="1"/>
        <end position="20"/>
    </location>
</feature>
<dbReference type="InterPro" id="IPR011993">
    <property type="entry name" value="PH-like_dom_sf"/>
</dbReference>
<accession>A0A7M5WTT2</accession>
<evidence type="ECO:0000259" key="2">
    <source>
        <dbReference type="PROSITE" id="PS50010"/>
    </source>
</evidence>
<feature type="domain" description="DH" evidence="2">
    <location>
        <begin position="61"/>
        <end position="261"/>
    </location>
</feature>
<dbReference type="Gene3D" id="2.30.29.30">
    <property type="entry name" value="Pleckstrin-homology domain (PH domain)/Phosphotyrosine-binding domain (PTB)"/>
    <property type="match status" value="1"/>
</dbReference>
<dbReference type="RefSeq" id="XP_066934460.1">
    <property type="nucleotide sequence ID" value="XM_067078359.1"/>
</dbReference>
<evidence type="ECO:0000313" key="4">
    <source>
        <dbReference type="Proteomes" id="UP000594262"/>
    </source>
</evidence>